<evidence type="ECO:0000256" key="2">
    <source>
        <dbReference type="SAM" id="SignalP"/>
    </source>
</evidence>
<comment type="similarity">
    <text evidence="1">Belongs to the 'GDSL' lipolytic enzyme family. Platelet-activating factor acetylhydrolase IB beta/gamma subunits subfamily.</text>
</comment>
<name>A0A5B9W0E0_9BACT</name>
<dbReference type="Proteomes" id="UP000324233">
    <property type="component" value="Chromosome"/>
</dbReference>
<dbReference type="KEGG" id="agv:OJF2_25510"/>
<sequence precursor="true">MLRNRFSPRLVLAAVGAAATLCATPAAAPAQEPAKALRTTTPAPREGNWMKMHESFLKRARDKERIDLVFLGDSITQGWGHNDTWKRFYGPRHAANFGIGGDRTEHVLWRIEHGEFDVIRPKVVVLMIGTNNTGGESADDIAAGVTAIVKQLRRRLPEAKILLLGVFPRSAKPTDPVRGKIEEINSKISKLDDGHSVTYLDIGKSFLEPDGTLTREVMPDLLHLSARGYRIWADAMEPTLWRLLDKPQQAKK</sequence>
<feature type="chain" id="PRO_5022994048" evidence="2">
    <location>
        <begin position="29"/>
        <end position="252"/>
    </location>
</feature>
<dbReference type="Gene3D" id="3.40.50.1110">
    <property type="entry name" value="SGNH hydrolase"/>
    <property type="match status" value="1"/>
</dbReference>
<keyword evidence="4" id="KW-0378">Hydrolase</keyword>
<dbReference type="OrthoDB" id="2513075at2"/>
<dbReference type="GO" id="GO:0016788">
    <property type="term" value="F:hydrolase activity, acting on ester bonds"/>
    <property type="evidence" value="ECO:0007669"/>
    <property type="project" value="UniProtKB-ARBA"/>
</dbReference>
<dbReference type="Pfam" id="PF13472">
    <property type="entry name" value="Lipase_GDSL_2"/>
    <property type="match status" value="1"/>
</dbReference>
<organism evidence="4 5">
    <name type="scientific">Aquisphaera giovannonii</name>
    <dbReference type="NCBI Taxonomy" id="406548"/>
    <lineage>
        <taxon>Bacteria</taxon>
        <taxon>Pseudomonadati</taxon>
        <taxon>Planctomycetota</taxon>
        <taxon>Planctomycetia</taxon>
        <taxon>Isosphaerales</taxon>
        <taxon>Isosphaeraceae</taxon>
        <taxon>Aquisphaera</taxon>
    </lineage>
</organism>
<dbReference type="InterPro" id="IPR036514">
    <property type="entry name" value="SGNH_hydro_sf"/>
</dbReference>
<keyword evidence="2" id="KW-0732">Signal</keyword>
<evidence type="ECO:0000313" key="5">
    <source>
        <dbReference type="Proteomes" id="UP000324233"/>
    </source>
</evidence>
<dbReference type="SUPFAM" id="SSF52266">
    <property type="entry name" value="SGNH hydrolase"/>
    <property type="match status" value="1"/>
</dbReference>
<feature type="domain" description="SGNH hydrolase-type esterase" evidence="3">
    <location>
        <begin position="70"/>
        <end position="231"/>
    </location>
</feature>
<feature type="signal peptide" evidence="2">
    <location>
        <begin position="1"/>
        <end position="28"/>
    </location>
</feature>
<keyword evidence="5" id="KW-1185">Reference proteome</keyword>
<evidence type="ECO:0000313" key="4">
    <source>
        <dbReference type="EMBL" id="QEH34018.1"/>
    </source>
</evidence>
<accession>A0A5B9W0E0</accession>
<evidence type="ECO:0000259" key="3">
    <source>
        <dbReference type="Pfam" id="PF13472"/>
    </source>
</evidence>
<gene>
    <name evidence="4" type="ORF">OJF2_25510</name>
</gene>
<dbReference type="RefSeq" id="WP_148594002.1">
    <property type="nucleotide sequence ID" value="NZ_CP042997.1"/>
</dbReference>
<dbReference type="PANTHER" id="PTHR11852">
    <property type="entry name" value="PLATELET-ACTIVATING FACTOR ACETYLHYDROLASE"/>
    <property type="match status" value="1"/>
</dbReference>
<dbReference type="EMBL" id="CP042997">
    <property type="protein sequence ID" value="QEH34018.1"/>
    <property type="molecule type" value="Genomic_DNA"/>
</dbReference>
<dbReference type="AlphaFoldDB" id="A0A5B9W0E0"/>
<evidence type="ECO:0000256" key="1">
    <source>
        <dbReference type="ARBA" id="ARBA00038184"/>
    </source>
</evidence>
<dbReference type="PANTHER" id="PTHR11852:SF0">
    <property type="entry name" value="PLATELET-ACTIVATING FACTOR ACETYLHYDROLASE IB SUBUNIT BETA HOMOLOG"/>
    <property type="match status" value="1"/>
</dbReference>
<dbReference type="InterPro" id="IPR013830">
    <property type="entry name" value="SGNH_hydro"/>
</dbReference>
<proteinExistence type="inferred from homology"/>
<protein>
    <submittedName>
        <fullName evidence="4">GDSL-like Lipase/Acylhydrolase</fullName>
    </submittedName>
</protein>
<dbReference type="CDD" id="cd01820">
    <property type="entry name" value="PAF_acetylesterase_like"/>
    <property type="match status" value="1"/>
</dbReference>
<reference evidence="4 5" key="1">
    <citation type="submission" date="2019-08" db="EMBL/GenBank/DDBJ databases">
        <title>Deep-cultivation of Planctomycetes and their phenomic and genomic characterization uncovers novel biology.</title>
        <authorList>
            <person name="Wiegand S."/>
            <person name="Jogler M."/>
            <person name="Boedeker C."/>
            <person name="Pinto D."/>
            <person name="Vollmers J."/>
            <person name="Rivas-Marin E."/>
            <person name="Kohn T."/>
            <person name="Peeters S.H."/>
            <person name="Heuer A."/>
            <person name="Rast P."/>
            <person name="Oberbeckmann S."/>
            <person name="Bunk B."/>
            <person name="Jeske O."/>
            <person name="Meyerdierks A."/>
            <person name="Storesund J.E."/>
            <person name="Kallscheuer N."/>
            <person name="Luecker S."/>
            <person name="Lage O.M."/>
            <person name="Pohl T."/>
            <person name="Merkel B.J."/>
            <person name="Hornburger P."/>
            <person name="Mueller R.-W."/>
            <person name="Bruemmer F."/>
            <person name="Labrenz M."/>
            <person name="Spormann A.M."/>
            <person name="Op den Camp H."/>
            <person name="Overmann J."/>
            <person name="Amann R."/>
            <person name="Jetten M.S.M."/>
            <person name="Mascher T."/>
            <person name="Medema M.H."/>
            <person name="Devos D.P."/>
            <person name="Kaster A.-K."/>
            <person name="Ovreas L."/>
            <person name="Rohde M."/>
            <person name="Galperin M.Y."/>
            <person name="Jogler C."/>
        </authorList>
    </citation>
    <scope>NUCLEOTIDE SEQUENCE [LARGE SCALE GENOMIC DNA]</scope>
    <source>
        <strain evidence="4 5">OJF2</strain>
    </source>
</reference>